<accession>A0A059J9Q6</accession>
<feature type="region of interest" description="Disordered" evidence="1">
    <location>
        <begin position="700"/>
        <end position="734"/>
    </location>
</feature>
<evidence type="ECO:0000256" key="1">
    <source>
        <dbReference type="SAM" id="MobiDB-lite"/>
    </source>
</evidence>
<feature type="transmembrane region" description="Helical" evidence="2">
    <location>
        <begin position="53"/>
        <end position="74"/>
    </location>
</feature>
<keyword evidence="2" id="KW-0812">Transmembrane</keyword>
<feature type="transmembrane region" description="Helical" evidence="2">
    <location>
        <begin position="22"/>
        <end position="41"/>
    </location>
</feature>
<comment type="caution">
    <text evidence="4">The sequence shown here is derived from an EMBL/GenBank/DDBJ whole genome shotgun (WGS) entry which is preliminary data.</text>
</comment>
<evidence type="ECO:0000259" key="3">
    <source>
        <dbReference type="PROSITE" id="PS50924"/>
    </source>
</evidence>
<evidence type="ECO:0000313" key="4">
    <source>
        <dbReference type="EMBL" id="KDB24611.1"/>
    </source>
</evidence>
<keyword evidence="5" id="KW-1185">Reference proteome</keyword>
<feature type="transmembrane region" description="Helical" evidence="2">
    <location>
        <begin position="155"/>
        <end position="181"/>
    </location>
</feature>
<dbReference type="OrthoDB" id="264015at2759"/>
<dbReference type="HOGENOM" id="CLU_008375_2_0_1"/>
<evidence type="ECO:0000313" key="5">
    <source>
        <dbReference type="Proteomes" id="UP000024533"/>
    </source>
</evidence>
<feature type="transmembrane region" description="Helical" evidence="2">
    <location>
        <begin position="122"/>
        <end position="143"/>
    </location>
</feature>
<feature type="domain" description="MHYT" evidence="3">
    <location>
        <begin position="18"/>
        <end position="217"/>
    </location>
</feature>
<evidence type="ECO:0000256" key="2">
    <source>
        <dbReference type="SAM" id="Phobius"/>
    </source>
</evidence>
<keyword evidence="2" id="KW-1133">Transmembrane helix</keyword>
<dbReference type="InterPro" id="IPR005330">
    <property type="entry name" value="MHYT_dom"/>
</dbReference>
<dbReference type="PANTHER" id="PTHR35152">
    <property type="entry name" value="DOMAIN SIGNALLING PROTEIN, PUTATIVE (AFU_ORTHOLOGUE AFUA_5G11310)-RELATED"/>
    <property type="match status" value="1"/>
</dbReference>
<keyword evidence="2" id="KW-0472">Membrane</keyword>
<feature type="transmembrane region" description="Helical" evidence="2">
    <location>
        <begin position="234"/>
        <end position="256"/>
    </location>
</feature>
<dbReference type="STRING" id="1215338.A0A059J9Q6"/>
<proteinExistence type="predicted"/>
<dbReference type="PANTHER" id="PTHR35152:SF1">
    <property type="entry name" value="DOMAIN SIGNALLING PROTEIN, PUTATIVE (AFU_ORTHOLOGUE AFUA_5G11310)-RELATED"/>
    <property type="match status" value="1"/>
</dbReference>
<dbReference type="EMBL" id="AOKY01000250">
    <property type="protein sequence ID" value="KDB24611.1"/>
    <property type="molecule type" value="Genomic_DNA"/>
</dbReference>
<dbReference type="PROSITE" id="PS50924">
    <property type="entry name" value="MHYT"/>
    <property type="match status" value="1"/>
</dbReference>
<dbReference type="Pfam" id="PF03707">
    <property type="entry name" value="MHYT"/>
    <property type="match status" value="2"/>
</dbReference>
<name>A0A059J9Q6_TRIIM</name>
<feature type="transmembrane region" description="Helical" evidence="2">
    <location>
        <begin position="193"/>
        <end position="214"/>
    </location>
</feature>
<gene>
    <name evidence="4" type="ORF">H109_03518</name>
</gene>
<sequence>MVRHGPDLESLVVVHQSFHPEFIFLSYVVSFVGCATCLELLHRRTARLGLYNWYLLITAAVCMGGIGIWCMHFIGNCAIRLHRGDLQYQISYSSSFTVTSFFLPIIVLLFAFYFIGASERAGYWYIIATGTLTGLAVCGMHYVGQLGIANYSCTYHVGNVIGAAVIAICASITALGVFFRLRASWTDNWWKRLLCALILASAVSGMHWTAAVGTIYRVTNADGTSVQLFSSSQAVIICCTLSLSSCFFLICLAVVAGRQRKRMAKRVQQLSLACAYFDSSGSVMVAPDGSIPTHKITNHYVERSFADDEFNRVHPAFLWAFRASRNWSHLKQFIRGMNYNIKSDESMKQYFPGSTTTPDTGDTNINFELIFKQLFCIAAQGLSDQLHLPLEKLGVLYDDVVLTGTQPTKPSKYRTGDPEAAPTPTTIVGKGQCIFIVRQLSKQETIDLSMSGYRFAAPNHISGALARLMQVEPRDMLDNLTRMRDYSAPEKMLDPGVYLVGFSLYPSVWTGFDVLVYGDAPNLLPNVRLPIESVTQQHLDILSRMDGWPLSLCLKWLKANGGFEDPEAQTFCQAVYGAASNLSASVDSPTFGQAKFSSRRINIPCRSPGHAEATGQCTAFSFHIINGLLTRTTPPHLRLTPLRLFNVQQQVYPGIPDHAVFQDNIRDEFGHCLYDDDLKGNRSPIPPSTAQSMSLRANSLIHPGDDQRKSNNRHSGNSRQSDSWRPTNGGIMIRNQITVDVSQKEEPKPSSAGAFEMQSVGATVEAGYVKDDNETFVDELCAICRKTAAEQDRNS</sequence>
<feature type="transmembrane region" description="Helical" evidence="2">
    <location>
        <begin position="94"/>
        <end position="115"/>
    </location>
</feature>
<organism evidence="4 5">
    <name type="scientific">Trichophyton interdigitale (strain MR816)</name>
    <dbReference type="NCBI Taxonomy" id="1215338"/>
    <lineage>
        <taxon>Eukaryota</taxon>
        <taxon>Fungi</taxon>
        <taxon>Dikarya</taxon>
        <taxon>Ascomycota</taxon>
        <taxon>Pezizomycotina</taxon>
        <taxon>Eurotiomycetes</taxon>
        <taxon>Eurotiomycetidae</taxon>
        <taxon>Onygenales</taxon>
        <taxon>Arthrodermataceae</taxon>
        <taxon>Trichophyton</taxon>
    </lineage>
</organism>
<feature type="compositionally biased region" description="Polar residues" evidence="1">
    <location>
        <begin position="713"/>
        <end position="726"/>
    </location>
</feature>
<dbReference type="PROSITE" id="PS51257">
    <property type="entry name" value="PROKAR_LIPOPROTEIN"/>
    <property type="match status" value="1"/>
</dbReference>
<protein>
    <recommendedName>
        <fullName evidence="3">MHYT domain-containing protein</fullName>
    </recommendedName>
</protein>
<dbReference type="Proteomes" id="UP000024533">
    <property type="component" value="Unassembled WGS sequence"/>
</dbReference>
<dbReference type="OMA" id="VFQWIFR"/>
<dbReference type="AlphaFoldDB" id="A0A059J9Q6"/>
<reference evidence="4 5" key="1">
    <citation type="submission" date="2014-02" db="EMBL/GenBank/DDBJ databases">
        <title>The Genome Sequence of Trichophyton interdigitale MR816.</title>
        <authorList>
            <consortium name="The Broad Institute Genomics Platform"/>
            <person name="Cuomo C.A."/>
            <person name="White T.C."/>
            <person name="Graser Y."/>
            <person name="Martinez-Rossi N."/>
            <person name="Heitman J."/>
            <person name="Young S.K."/>
            <person name="Zeng Q."/>
            <person name="Gargeya S."/>
            <person name="Abouelleil A."/>
            <person name="Alvarado L."/>
            <person name="Chapman S.B."/>
            <person name="Gainer-Dewar J."/>
            <person name="Goldberg J."/>
            <person name="Griggs A."/>
            <person name="Gujja S."/>
            <person name="Hansen M."/>
            <person name="Howarth C."/>
            <person name="Imamovic A."/>
            <person name="Larimer J."/>
            <person name="Martinez D."/>
            <person name="Murphy C."/>
            <person name="Pearson M.D."/>
            <person name="Persinoti G."/>
            <person name="Poon T."/>
            <person name="Priest M."/>
            <person name="Roberts A.D."/>
            <person name="Saif S."/>
            <person name="Shea T.D."/>
            <person name="Sykes S.N."/>
            <person name="Wortman J."/>
            <person name="Nusbaum C."/>
            <person name="Birren B."/>
        </authorList>
    </citation>
    <scope>NUCLEOTIDE SEQUENCE [LARGE SCALE GENOMIC DNA]</scope>
    <source>
        <strain evidence="4 5">MR816</strain>
    </source>
</reference>